<gene>
    <name evidence="1" type="ORF">O6H91_11G035300</name>
</gene>
<dbReference type="Proteomes" id="UP001162992">
    <property type="component" value="Chromosome 11"/>
</dbReference>
<comment type="caution">
    <text evidence="1">The sequence shown here is derived from an EMBL/GenBank/DDBJ whole genome shotgun (WGS) entry which is preliminary data.</text>
</comment>
<name>A0ACC2C7Y6_DIPCM</name>
<reference evidence="2" key="1">
    <citation type="journal article" date="2024" name="Proc. Natl. Acad. Sci. U.S.A.">
        <title>Extraordinary preservation of gene collinearity over three hundred million years revealed in homosporous lycophytes.</title>
        <authorList>
            <person name="Li C."/>
            <person name="Wickell D."/>
            <person name="Kuo L.Y."/>
            <person name="Chen X."/>
            <person name="Nie B."/>
            <person name="Liao X."/>
            <person name="Peng D."/>
            <person name="Ji J."/>
            <person name="Jenkins J."/>
            <person name="Williams M."/>
            <person name="Shu S."/>
            <person name="Plott C."/>
            <person name="Barry K."/>
            <person name="Rajasekar S."/>
            <person name="Grimwood J."/>
            <person name="Han X."/>
            <person name="Sun S."/>
            <person name="Hou Z."/>
            <person name="He W."/>
            <person name="Dai G."/>
            <person name="Sun C."/>
            <person name="Schmutz J."/>
            <person name="Leebens-Mack J.H."/>
            <person name="Li F.W."/>
            <person name="Wang L."/>
        </authorList>
    </citation>
    <scope>NUCLEOTIDE SEQUENCE [LARGE SCALE GENOMIC DNA]</scope>
    <source>
        <strain evidence="2">cv. PW_Plant_1</strain>
    </source>
</reference>
<organism evidence="1 2">
    <name type="scientific">Diphasiastrum complanatum</name>
    <name type="common">Issler's clubmoss</name>
    <name type="synonym">Lycopodium complanatum</name>
    <dbReference type="NCBI Taxonomy" id="34168"/>
    <lineage>
        <taxon>Eukaryota</taxon>
        <taxon>Viridiplantae</taxon>
        <taxon>Streptophyta</taxon>
        <taxon>Embryophyta</taxon>
        <taxon>Tracheophyta</taxon>
        <taxon>Lycopodiopsida</taxon>
        <taxon>Lycopodiales</taxon>
        <taxon>Lycopodiaceae</taxon>
        <taxon>Lycopodioideae</taxon>
        <taxon>Diphasiastrum</taxon>
    </lineage>
</organism>
<protein>
    <submittedName>
        <fullName evidence="1">Uncharacterized protein</fullName>
    </submittedName>
</protein>
<keyword evidence="2" id="KW-1185">Reference proteome</keyword>
<evidence type="ECO:0000313" key="2">
    <source>
        <dbReference type="Proteomes" id="UP001162992"/>
    </source>
</evidence>
<sequence>MLAAYGFLPGFACQDRQTGSAWTKRALVDFFKCNSVCNPQFAAPKSAKYSSFSRAAQNGNEEELWLQFFSDPSEWWDNRLTKRNPNYPDFKHKTTKEGLWVDSWSKPPWVKEKLVDVANSGQETTTEQLWKKFLSDPSEWWDFRFDKTNTRYPDFRHKRTKEALWVGGKATPKWAKEKLAALPPNTLERSIFLWNSKLLAFVKNGQHERALELFQQMQVEGVRLDKFTFMQVLKACSSITALEEGRHVHAQIINSNYEADITLGNCLANMYSKCGSIEDACRVFNDMEMCNVVGWSAIMQGYIRCGKGENALRAFHQMQLERVLPDSTAFVAALNACSTIGALEEGRCIHAQVIESGYETDVFVVSCLVNMYSENQSLEDACRTFNEVALHDVVCWNAMIVAFMKFGQRKKALQLFKQMQREFVRPNKVTFVSVLNACASSMALEEGKRIHVQIIEAGYESDCIVGACLVDMYSKCGDLKNACMIFNGLLNRDVVCWNSMMAGYVKSGHGKKALELYQQMQQSQVEPTGHTFASLLNACSSIGSLKDGVRVHLDAIKSGCELNTVVASCLVDMYAKCGSIEDACKVFDSMPTRDVVAWSAMVVGYVKCGQGEKALELFRQMQDQHVELDSTAFVCVLNACANVAALEVGKLTHAQIIQKGYELDTAIGNCLVDMYAKCGSIEDAFRVFENMSTRDVVSWNTMIAGYAMHGLGKEACCIFEQMKEKDARMDSVTFVGLLSACSHAGRFDEGHYYFECLSSLHGILATVEHYNCMVDLLGRSGFLDEALDMIKKISCRPTISTFLTLLGACRIHGNSQMGEWLAKQVLALDPKNPSGYVLLSNIYASSGEWDSGERVQQVKIKR</sequence>
<accession>A0ACC2C7Y6</accession>
<evidence type="ECO:0000313" key="1">
    <source>
        <dbReference type="EMBL" id="KAJ7538129.1"/>
    </source>
</evidence>
<dbReference type="EMBL" id="CM055102">
    <property type="protein sequence ID" value="KAJ7538129.1"/>
    <property type="molecule type" value="Genomic_DNA"/>
</dbReference>
<proteinExistence type="predicted"/>